<dbReference type="AlphaFoldDB" id="A0A485M557"/>
<keyword evidence="1" id="KW-0472">Membrane</keyword>
<reference evidence="2" key="1">
    <citation type="submission" date="2019-03" db="EMBL/GenBank/DDBJ databases">
        <authorList>
            <person name="Hao L."/>
        </authorList>
    </citation>
    <scope>NUCLEOTIDE SEQUENCE</scope>
</reference>
<accession>A0A485M557</accession>
<feature type="transmembrane region" description="Helical" evidence="1">
    <location>
        <begin position="89"/>
        <end position="107"/>
    </location>
</feature>
<feature type="transmembrane region" description="Helical" evidence="1">
    <location>
        <begin position="40"/>
        <end position="59"/>
    </location>
</feature>
<sequence>MIRTEVFLIILGAAIVTLIPRIVPLVLLSRITLPERVVRWLEFVPVAVLSALLAQAVVMPEGSPSWPPENLAMIAIIPVLLIAVRTKSLIKTVAGGVVVMALLRWVMG</sequence>
<proteinExistence type="predicted"/>
<protein>
    <submittedName>
        <fullName evidence="2">Branched-chain amino acid transport protein (AzlD)</fullName>
    </submittedName>
</protein>
<feature type="transmembrane region" description="Helical" evidence="1">
    <location>
        <begin position="6"/>
        <end position="28"/>
    </location>
</feature>
<dbReference type="InterPro" id="IPR008407">
    <property type="entry name" value="Brnchd-chn_aa_trnsp_AzlD"/>
</dbReference>
<keyword evidence="1" id="KW-0812">Transmembrane</keyword>
<name>A0A485M557_9ZZZZ</name>
<dbReference type="EMBL" id="CAADRM010000147">
    <property type="protein sequence ID" value="VFU18252.1"/>
    <property type="molecule type" value="Genomic_DNA"/>
</dbReference>
<organism evidence="2">
    <name type="scientific">anaerobic digester metagenome</name>
    <dbReference type="NCBI Taxonomy" id="1263854"/>
    <lineage>
        <taxon>unclassified sequences</taxon>
        <taxon>metagenomes</taxon>
        <taxon>ecological metagenomes</taxon>
    </lineage>
</organism>
<evidence type="ECO:0000256" key="1">
    <source>
        <dbReference type="SAM" id="Phobius"/>
    </source>
</evidence>
<evidence type="ECO:0000313" key="2">
    <source>
        <dbReference type="EMBL" id="VFU18252.1"/>
    </source>
</evidence>
<gene>
    <name evidence="2" type="ORF">SCFA_80012</name>
</gene>
<keyword evidence="1" id="KW-1133">Transmembrane helix</keyword>
<dbReference type="Pfam" id="PF05437">
    <property type="entry name" value="AzlD"/>
    <property type="match status" value="1"/>
</dbReference>